<comment type="caution">
    <text evidence="1">The sequence shown here is derived from an EMBL/GenBank/DDBJ whole genome shotgun (WGS) entry which is preliminary data.</text>
</comment>
<keyword evidence="2" id="KW-1185">Reference proteome</keyword>
<dbReference type="RefSeq" id="WP_185054474.1">
    <property type="nucleotide sequence ID" value="NZ_BAABIX010000038.1"/>
</dbReference>
<evidence type="ECO:0000313" key="1">
    <source>
        <dbReference type="EMBL" id="MBB5137567.1"/>
    </source>
</evidence>
<dbReference type="Gene3D" id="2.60.120.260">
    <property type="entry name" value="Galactose-binding domain-like"/>
    <property type="match status" value="1"/>
</dbReference>
<reference evidence="1 2" key="1">
    <citation type="submission" date="2020-08" db="EMBL/GenBank/DDBJ databases">
        <title>Genomic Encyclopedia of Type Strains, Phase IV (KMG-IV): sequencing the most valuable type-strain genomes for metagenomic binning, comparative biology and taxonomic classification.</title>
        <authorList>
            <person name="Goeker M."/>
        </authorList>
    </citation>
    <scope>NUCLEOTIDE SEQUENCE [LARGE SCALE GENOMIC DNA]</scope>
    <source>
        <strain evidence="1 2">DSM 45615</strain>
    </source>
</reference>
<name>A0A840PKH0_9ACTN</name>
<protein>
    <submittedName>
        <fullName evidence="1">Uncharacterized protein</fullName>
    </submittedName>
</protein>
<accession>A0A840PKH0</accession>
<gene>
    <name evidence="1" type="ORF">HNP84_007319</name>
</gene>
<sequence length="563" mass="62032">MTLELVLPQVWLDIAFARDPLDDSPLWVNVNPWVQWHRGVKISRRRSHELDQVSPGTMTLELLNSDGRFTPDRPDSPYYPNVKINRPIRVRARWPISPNLLYSGQATASNASMFAASDGDLAVDLAVIPPGFSFMRSIRWSGVLWNGELLYVGGSTVSTPTDQAITVTEGQPYAVQCLARRGATGPSMVRMFIRWYDVAGDQLGDSVGADVTLTTSWQPVTATGTAPAGAEWARVVVEHRVTPGASIDVYVAALQFEQAPAPTTWTSPGREFIRYRGYVDRWPLAWYNGVLGYAAITCTNSSKILARASLDDALADFQLSGERIADLLTIAGITDLEHIDNGLSQLRLSGQEEGQKIAPLIRACEVSEAGLFFFRSDGLPAFHDRGRRQAVTNQVLELPAHLLGSDLTIQVDDALLYNDITVRAFDGTEHRSLGATSIGEYGRYSYTLDTLLPADQIIDRGRAMFRMYEEPRPRAAPITIAAHQVPELWLDLLFLEIGDRVQVTDLPPEAPSDLLDLWVEGISEVIGDSTWEMALDTSPLSGTAALTLDHFGLGRLDENVLGW</sequence>
<proteinExistence type="predicted"/>
<organism evidence="1 2">
    <name type="scientific">Thermocatellispora tengchongensis</name>
    <dbReference type="NCBI Taxonomy" id="1073253"/>
    <lineage>
        <taxon>Bacteria</taxon>
        <taxon>Bacillati</taxon>
        <taxon>Actinomycetota</taxon>
        <taxon>Actinomycetes</taxon>
        <taxon>Streptosporangiales</taxon>
        <taxon>Streptosporangiaceae</taxon>
        <taxon>Thermocatellispora</taxon>
    </lineage>
</organism>
<evidence type="ECO:0000313" key="2">
    <source>
        <dbReference type="Proteomes" id="UP000578449"/>
    </source>
</evidence>
<dbReference type="EMBL" id="JACHGN010000019">
    <property type="protein sequence ID" value="MBB5137567.1"/>
    <property type="molecule type" value="Genomic_DNA"/>
</dbReference>
<dbReference type="AlphaFoldDB" id="A0A840PKH0"/>
<dbReference type="Proteomes" id="UP000578449">
    <property type="component" value="Unassembled WGS sequence"/>
</dbReference>